<sequence>MVSKSILVLLVVCLAANALAFVKRDANQPNYLEQLQKQLEEMGKNINEKLSTVFDPEQMKQNFNKGIEDLQKTALAFVKRDAPATQPNYLEQLQKQLEEFGKNINEKVSTVFDPEQMKQNFNKGIEDLQKAINNLQPKSDPPKEKSTA</sequence>
<organism evidence="2 3">
    <name type="scientific">Eumeta variegata</name>
    <name type="common">Bagworm moth</name>
    <name type="synonym">Eumeta japonica</name>
    <dbReference type="NCBI Taxonomy" id="151549"/>
    <lineage>
        <taxon>Eukaryota</taxon>
        <taxon>Metazoa</taxon>
        <taxon>Ecdysozoa</taxon>
        <taxon>Arthropoda</taxon>
        <taxon>Hexapoda</taxon>
        <taxon>Insecta</taxon>
        <taxon>Pterygota</taxon>
        <taxon>Neoptera</taxon>
        <taxon>Endopterygota</taxon>
        <taxon>Lepidoptera</taxon>
        <taxon>Glossata</taxon>
        <taxon>Ditrysia</taxon>
        <taxon>Tineoidea</taxon>
        <taxon>Psychidae</taxon>
        <taxon>Oiketicinae</taxon>
        <taxon>Eumeta</taxon>
    </lineage>
</organism>
<dbReference type="OrthoDB" id="7399486at2759"/>
<dbReference type="AlphaFoldDB" id="A0A4C1TJQ7"/>
<protein>
    <submittedName>
        <fullName evidence="2">Anionic antimicrobial peptide 2</fullName>
    </submittedName>
</protein>
<accession>A0A4C1TJQ7</accession>
<reference evidence="2 3" key="1">
    <citation type="journal article" date="2019" name="Commun. Biol.">
        <title>The bagworm genome reveals a unique fibroin gene that provides high tensile strength.</title>
        <authorList>
            <person name="Kono N."/>
            <person name="Nakamura H."/>
            <person name="Ohtoshi R."/>
            <person name="Tomita M."/>
            <person name="Numata K."/>
            <person name="Arakawa K."/>
        </authorList>
    </citation>
    <scope>NUCLEOTIDE SEQUENCE [LARGE SCALE GENOMIC DNA]</scope>
</reference>
<name>A0A4C1TJQ7_EUMVA</name>
<dbReference type="Proteomes" id="UP000299102">
    <property type="component" value="Unassembled WGS sequence"/>
</dbReference>
<dbReference type="EMBL" id="BGZK01000066">
    <property type="protein sequence ID" value="GBP14752.1"/>
    <property type="molecule type" value="Genomic_DNA"/>
</dbReference>
<comment type="caution">
    <text evidence="2">The sequence shown here is derived from an EMBL/GenBank/DDBJ whole genome shotgun (WGS) entry which is preliminary data.</text>
</comment>
<evidence type="ECO:0000256" key="1">
    <source>
        <dbReference type="SAM" id="SignalP"/>
    </source>
</evidence>
<proteinExistence type="predicted"/>
<feature type="signal peptide" evidence="1">
    <location>
        <begin position="1"/>
        <end position="20"/>
    </location>
</feature>
<keyword evidence="1" id="KW-0732">Signal</keyword>
<dbReference type="Gene3D" id="1.20.120.20">
    <property type="entry name" value="Apolipoprotein"/>
    <property type="match status" value="1"/>
</dbReference>
<keyword evidence="3" id="KW-1185">Reference proteome</keyword>
<dbReference type="SUPFAM" id="SSF58113">
    <property type="entry name" value="Apolipoprotein A-I"/>
    <property type="match status" value="1"/>
</dbReference>
<feature type="chain" id="PRO_5020033956" evidence="1">
    <location>
        <begin position="21"/>
        <end position="148"/>
    </location>
</feature>
<evidence type="ECO:0000313" key="3">
    <source>
        <dbReference type="Proteomes" id="UP000299102"/>
    </source>
</evidence>
<gene>
    <name evidence="2" type="ORF">EVAR_9653_1</name>
</gene>
<evidence type="ECO:0000313" key="2">
    <source>
        <dbReference type="EMBL" id="GBP14752.1"/>
    </source>
</evidence>